<reference evidence="3 4" key="1">
    <citation type="submission" date="2011-11" db="EMBL/GenBank/DDBJ databases">
        <title>Improved High-Quality Draft sequence of Beggiatoa alba B18lD.</title>
        <authorList>
            <consortium name="US DOE Joint Genome Institute"/>
            <person name="Lucas S."/>
            <person name="Han J."/>
            <person name="Lapidus A."/>
            <person name="Cheng J.-F."/>
            <person name="Goodwin L."/>
            <person name="Pitluck S."/>
            <person name="Peters L."/>
            <person name="Mikhailova N."/>
            <person name="Held B."/>
            <person name="Detter J.C."/>
            <person name="Han C."/>
            <person name="Tapia R."/>
            <person name="Land M."/>
            <person name="Hauser L."/>
            <person name="Kyrpides N."/>
            <person name="Ivanova N."/>
            <person name="Pagani I."/>
            <person name="Samuel K."/>
            <person name="Teske A."/>
            <person name="Mueller J."/>
            <person name="Woyke T."/>
        </authorList>
    </citation>
    <scope>NUCLEOTIDE SEQUENCE [LARGE SCALE GENOMIC DNA]</scope>
    <source>
        <strain evidence="3 4">B18LD</strain>
    </source>
</reference>
<organism evidence="3 4">
    <name type="scientific">Beggiatoa alba B18LD</name>
    <dbReference type="NCBI Taxonomy" id="395493"/>
    <lineage>
        <taxon>Bacteria</taxon>
        <taxon>Pseudomonadati</taxon>
        <taxon>Pseudomonadota</taxon>
        <taxon>Gammaproteobacteria</taxon>
        <taxon>Thiotrichales</taxon>
        <taxon>Thiotrichaceae</taxon>
        <taxon>Beggiatoa</taxon>
    </lineage>
</organism>
<feature type="domain" description="DUF3592" evidence="2">
    <location>
        <begin position="41"/>
        <end position="128"/>
    </location>
</feature>
<keyword evidence="1" id="KW-0472">Membrane</keyword>
<dbReference type="STRING" id="395493.BegalDRAFT_1859"/>
<dbReference type="RefSeq" id="WP_002685930.1">
    <property type="nucleotide sequence ID" value="NZ_JH600070.1"/>
</dbReference>
<keyword evidence="4" id="KW-1185">Reference proteome</keyword>
<dbReference type="InterPro" id="IPR021994">
    <property type="entry name" value="DUF3592"/>
</dbReference>
<proteinExistence type="predicted"/>
<name>I3CGJ0_9GAMM</name>
<sequence>MRKHYLFPIFAGLIMLMGVSLLAVGFIEFNHARDSVNWLETTGKIIQSHVSQKSVSRDQHEQLMYIPQIRYEYTFEGRIYQSDRVNFLPQSTTQVDAEAVSQRYPVGKIVTVYCNPDNLQLAVLEVGASQQNYEPLILGVFLLVLGSFLLRKHYKK</sequence>
<dbReference type="Proteomes" id="UP000005744">
    <property type="component" value="Unassembled WGS sequence"/>
</dbReference>
<keyword evidence="1" id="KW-1133">Transmembrane helix</keyword>
<evidence type="ECO:0000256" key="1">
    <source>
        <dbReference type="SAM" id="Phobius"/>
    </source>
</evidence>
<dbReference type="EMBL" id="JH600070">
    <property type="protein sequence ID" value="EIJ42733.1"/>
    <property type="molecule type" value="Genomic_DNA"/>
</dbReference>
<dbReference type="HOGENOM" id="CLU_133746_0_0_6"/>
<accession>I3CGJ0</accession>
<dbReference type="Pfam" id="PF12158">
    <property type="entry name" value="DUF3592"/>
    <property type="match status" value="1"/>
</dbReference>
<dbReference type="eggNOG" id="ENOG5033AVD">
    <property type="taxonomic scope" value="Bacteria"/>
</dbReference>
<gene>
    <name evidence="3" type="ORF">BegalDRAFT_1859</name>
</gene>
<feature type="transmembrane region" description="Helical" evidence="1">
    <location>
        <begin position="133"/>
        <end position="150"/>
    </location>
</feature>
<feature type="transmembrane region" description="Helical" evidence="1">
    <location>
        <begin position="7"/>
        <end position="27"/>
    </location>
</feature>
<evidence type="ECO:0000259" key="2">
    <source>
        <dbReference type="Pfam" id="PF12158"/>
    </source>
</evidence>
<evidence type="ECO:0000313" key="4">
    <source>
        <dbReference type="Proteomes" id="UP000005744"/>
    </source>
</evidence>
<dbReference type="OrthoDB" id="13503at2"/>
<protein>
    <recommendedName>
        <fullName evidence="2">DUF3592 domain-containing protein</fullName>
    </recommendedName>
</protein>
<keyword evidence="1" id="KW-0812">Transmembrane</keyword>
<evidence type="ECO:0000313" key="3">
    <source>
        <dbReference type="EMBL" id="EIJ42733.1"/>
    </source>
</evidence>
<dbReference type="AlphaFoldDB" id="I3CGJ0"/>